<gene>
    <name evidence="3" type="ORF">Lbir_0821</name>
    <name evidence="4" type="ORF">NCTC12437_01503</name>
</gene>
<dbReference type="Proteomes" id="UP000054735">
    <property type="component" value="Unassembled WGS sequence"/>
</dbReference>
<keyword evidence="5" id="KW-1185">Reference proteome</keyword>
<evidence type="ECO:0000313" key="5">
    <source>
        <dbReference type="Proteomes" id="UP000054735"/>
    </source>
</evidence>
<name>A0A378I9B6_9GAMM</name>
<dbReference type="Gene3D" id="3.40.50.150">
    <property type="entry name" value="Vaccinia Virus protein VP39"/>
    <property type="match status" value="1"/>
</dbReference>
<evidence type="ECO:0000259" key="2">
    <source>
        <dbReference type="PROSITE" id="PS51082"/>
    </source>
</evidence>
<dbReference type="STRING" id="28083.Lbir_0821"/>
<protein>
    <recommendedName>
        <fullName evidence="2">WH2 domain-containing protein</fullName>
    </recommendedName>
</protein>
<evidence type="ECO:0000313" key="4">
    <source>
        <dbReference type="EMBL" id="STX31729.1"/>
    </source>
</evidence>
<evidence type="ECO:0000313" key="6">
    <source>
        <dbReference type="Proteomes" id="UP000255066"/>
    </source>
</evidence>
<accession>A0A378I9B6</accession>
<proteinExistence type="predicted"/>
<dbReference type="AlphaFoldDB" id="A0A378I9B6"/>
<reference evidence="3 5" key="1">
    <citation type="submission" date="2015-11" db="EMBL/GenBank/DDBJ databases">
        <title>Genomic analysis of 38 Legionella species identifies large and diverse effector repertoires.</title>
        <authorList>
            <person name="Burstein D."/>
            <person name="Amaro F."/>
            <person name="Zusman T."/>
            <person name="Lifshitz Z."/>
            <person name="Cohen O."/>
            <person name="Gilbert J.A."/>
            <person name="Pupko T."/>
            <person name="Shuman H.A."/>
            <person name="Segal G."/>
        </authorList>
    </citation>
    <scope>NUCLEOTIDE SEQUENCE [LARGE SCALE GENOMIC DNA]</scope>
    <source>
        <strain evidence="3 5">CDC#1407-AL-14</strain>
    </source>
</reference>
<dbReference type="InterPro" id="IPR029063">
    <property type="entry name" value="SAM-dependent_MTases_sf"/>
</dbReference>
<reference evidence="4 6" key="2">
    <citation type="submission" date="2018-06" db="EMBL/GenBank/DDBJ databases">
        <authorList>
            <consortium name="Pathogen Informatics"/>
            <person name="Doyle S."/>
        </authorList>
    </citation>
    <scope>NUCLEOTIDE SEQUENCE [LARGE SCALE GENOMIC DNA]</scope>
    <source>
        <strain evidence="4 6">NCTC12437</strain>
    </source>
</reference>
<dbReference type="RefSeq" id="WP_058522926.1">
    <property type="nucleotide sequence ID" value="NZ_CAAAHV010000012.1"/>
</dbReference>
<feature type="domain" description="WH2" evidence="2">
    <location>
        <begin position="163"/>
        <end position="181"/>
    </location>
</feature>
<dbReference type="EMBL" id="UGNW01000001">
    <property type="protein sequence ID" value="STX31729.1"/>
    <property type="molecule type" value="Genomic_DNA"/>
</dbReference>
<dbReference type="PROSITE" id="PS51082">
    <property type="entry name" value="WH2"/>
    <property type="match status" value="1"/>
</dbReference>
<dbReference type="InterPro" id="IPR003124">
    <property type="entry name" value="WH2_dom"/>
</dbReference>
<organism evidence="4 6">
    <name type="scientific">Legionella birminghamensis</name>
    <dbReference type="NCBI Taxonomy" id="28083"/>
    <lineage>
        <taxon>Bacteria</taxon>
        <taxon>Pseudomonadati</taxon>
        <taxon>Pseudomonadota</taxon>
        <taxon>Gammaproteobacteria</taxon>
        <taxon>Legionellales</taxon>
        <taxon>Legionellaceae</taxon>
        <taxon>Legionella</taxon>
    </lineage>
</organism>
<dbReference type="OrthoDB" id="5654389at2"/>
<dbReference type="Proteomes" id="UP000255066">
    <property type="component" value="Unassembled WGS sequence"/>
</dbReference>
<dbReference type="EMBL" id="LNXT01000010">
    <property type="protein sequence ID" value="KTC74356.1"/>
    <property type="molecule type" value="Genomic_DNA"/>
</dbReference>
<evidence type="ECO:0000313" key="3">
    <source>
        <dbReference type="EMBL" id="KTC74356.1"/>
    </source>
</evidence>
<evidence type="ECO:0000256" key="1">
    <source>
        <dbReference type="SAM" id="MobiDB-lite"/>
    </source>
</evidence>
<feature type="region of interest" description="Disordered" evidence="1">
    <location>
        <begin position="526"/>
        <end position="547"/>
    </location>
</feature>
<dbReference type="GO" id="GO:0003779">
    <property type="term" value="F:actin binding"/>
    <property type="evidence" value="ECO:0007669"/>
    <property type="project" value="InterPro"/>
</dbReference>
<sequence>MSRTLMHAEQIIKLLGTYYNIDCSAYRNIKFQDMNDFIYFSQNKNKNNFEPLDYIPTEKEFIKNEPLRTLIISILISDSFAFMNEQTLISADYFKSKLSKVQDYVKSSYPSYTPAQRALKVDAIEFLVCQMIGLRLVKEIRAQNIPFPFEKISQLDAASDLKDLQKLLTQIRSGNAKLRPVKFDSSFPQDMAGAMLSRSYTHLQRYAVSTGRRGDANHSPISVWSQDNMTSMFCGILRQKAMKARRATETLDSYQFDRFSMELTPAKIRFELMRKYGVNQSHPLYVGVLIHFLTKTYNADIKRYLDLCMGWGDRLVGAFGAAVLGLERYVGTDPNTSLESAYKGLVDEHQPQGFQSFIYNKPMENCTSAELCPNNQTNELMYTSPPYFNLEKYPGNNQSHVLYNNYETWRENFLYTLIKQACNGLSVGGFIAIEMGNAVNKSFNISNDIRSYVSKCIFLQGLGEFLNTRGKISTPTILFRFTGDNHLEAPFCLPTTEATSFTQSSDEFAAASALLDMSSPIFQDHLTDDTQEPLSKRSVDSGGNEENANVKKLKPAAMRSEHKISTAMMLVKKGFLSIKQTSYLPPAEPTDTPGDIFTFPA</sequence>